<dbReference type="STRING" id="28117.BHV66_10025"/>
<gene>
    <name evidence="2" type="ORF">BHV66_10025</name>
</gene>
<dbReference type="RefSeq" id="WP_278339530.1">
    <property type="nucleotide sequence ID" value="NZ_CAJJWD010000019.1"/>
</dbReference>
<dbReference type="InterPro" id="IPR011990">
    <property type="entry name" value="TPR-like_helical_dom_sf"/>
</dbReference>
<dbReference type="SUPFAM" id="SSF103088">
    <property type="entry name" value="OmpA-like"/>
    <property type="match status" value="1"/>
</dbReference>
<sequence length="551" mass="63549">MLFRNILSLIAVLTAAGVPAGCSTTARLTRRQATAHLVQLSRTERQSKVRDDRPQVVRVERDSSDYYLVPVERDGQGEALGTVPIEEVVVVARVRSIPERRGRVTLDFNVELPKELLGRSRSVVITPFLHRQDEQIPLDDIIIRGALFDRVQQRDYWQYTTYLGRFRPDSVRAERAFQRFVKYPYAQDARLDSLIENRTSISYYYSQEVPTEETSRKMLITLRGRVEGLDDSAYTLPPSDTLTYTVSSLLSFLDTLPRYRIRVIDKYVTVNDRYSLSFLTGDARLVDTLGNNARELARIAALMERIVTQREFHVDSIVLTASASPEGRRGLNERLSRARAEALRSYLAGCFGRRADRLLTIRSAGELWPELTARIARDDRLAHRDEILGIIRRIGDPDRREEEIRRRYPAEYACIRAEHYPALRAVKLRCHLRRVGMVKDTIHTTELDTAYLRGRQLLEKRKYAQALYVLHDYRDRNTAIALLSLGQDREALRILEALPATAISEYLRAIACSRLGRKAEGRRHFLEACRRDERMEYRAALDPEIDELLKD</sequence>
<dbReference type="Proteomes" id="UP000187417">
    <property type="component" value="Unassembled WGS sequence"/>
</dbReference>
<dbReference type="InterPro" id="IPR036737">
    <property type="entry name" value="OmpA-like_sf"/>
</dbReference>
<organism evidence="2 3">
    <name type="scientific">Alistipes putredinis</name>
    <dbReference type="NCBI Taxonomy" id="28117"/>
    <lineage>
        <taxon>Bacteria</taxon>
        <taxon>Pseudomonadati</taxon>
        <taxon>Bacteroidota</taxon>
        <taxon>Bacteroidia</taxon>
        <taxon>Bacteroidales</taxon>
        <taxon>Rikenellaceae</taxon>
        <taxon>Alistipes</taxon>
    </lineage>
</organism>
<evidence type="ECO:0000313" key="3">
    <source>
        <dbReference type="Proteomes" id="UP000187417"/>
    </source>
</evidence>
<evidence type="ECO:0000313" key="2">
    <source>
        <dbReference type="EMBL" id="OKY93146.1"/>
    </source>
</evidence>
<keyword evidence="1" id="KW-0732">Signal</keyword>
<feature type="signal peptide" evidence="1">
    <location>
        <begin position="1"/>
        <end position="20"/>
    </location>
</feature>
<dbReference type="SUPFAM" id="SSF48452">
    <property type="entry name" value="TPR-like"/>
    <property type="match status" value="1"/>
</dbReference>
<dbReference type="AlphaFoldDB" id="A0A1Q6F2V4"/>
<dbReference type="EMBL" id="MNQH01000044">
    <property type="protein sequence ID" value="OKY93146.1"/>
    <property type="molecule type" value="Genomic_DNA"/>
</dbReference>
<proteinExistence type="predicted"/>
<comment type="caution">
    <text evidence="2">The sequence shown here is derived from an EMBL/GenBank/DDBJ whole genome shotgun (WGS) entry which is preliminary data.</text>
</comment>
<reference evidence="2 3" key="1">
    <citation type="journal article" date="2016" name="Nat. Biotechnol.">
        <title>Measurement of bacterial replication rates in microbial communities.</title>
        <authorList>
            <person name="Brown C.T."/>
            <person name="Olm M.R."/>
            <person name="Thomas B.C."/>
            <person name="Banfield J.F."/>
        </authorList>
    </citation>
    <scope>NUCLEOTIDE SEQUENCE [LARGE SCALE GENOMIC DNA]</scope>
    <source>
        <strain evidence="2">CAG:67_53_122</strain>
    </source>
</reference>
<accession>A0A1Q6F2V4</accession>
<feature type="chain" id="PRO_5010344909" description="OmpA-like domain-containing protein" evidence="1">
    <location>
        <begin position="21"/>
        <end position="551"/>
    </location>
</feature>
<evidence type="ECO:0000256" key="1">
    <source>
        <dbReference type="SAM" id="SignalP"/>
    </source>
</evidence>
<evidence type="ECO:0008006" key="4">
    <source>
        <dbReference type="Google" id="ProtNLM"/>
    </source>
</evidence>
<dbReference type="Gene3D" id="3.30.1330.60">
    <property type="entry name" value="OmpA-like domain"/>
    <property type="match status" value="1"/>
</dbReference>
<protein>
    <recommendedName>
        <fullName evidence="4">OmpA-like domain-containing protein</fullName>
    </recommendedName>
</protein>
<name>A0A1Q6F2V4_9BACT</name>